<protein>
    <submittedName>
        <fullName evidence="1">Uncharacterized protein</fullName>
    </submittedName>
</protein>
<organism evidence="1 2">
    <name type="scientific">Deinandra increscens subsp. villosa</name>
    <dbReference type="NCBI Taxonomy" id="3103831"/>
    <lineage>
        <taxon>Eukaryota</taxon>
        <taxon>Viridiplantae</taxon>
        <taxon>Streptophyta</taxon>
        <taxon>Embryophyta</taxon>
        <taxon>Tracheophyta</taxon>
        <taxon>Spermatophyta</taxon>
        <taxon>Magnoliopsida</taxon>
        <taxon>eudicotyledons</taxon>
        <taxon>Gunneridae</taxon>
        <taxon>Pentapetalae</taxon>
        <taxon>asterids</taxon>
        <taxon>campanulids</taxon>
        <taxon>Asterales</taxon>
        <taxon>Asteraceae</taxon>
        <taxon>Asteroideae</taxon>
        <taxon>Heliantheae alliance</taxon>
        <taxon>Madieae</taxon>
        <taxon>Madiinae</taxon>
        <taxon>Deinandra</taxon>
    </lineage>
</organism>
<evidence type="ECO:0000313" key="1">
    <source>
        <dbReference type="EMBL" id="KAK9048985.1"/>
    </source>
</evidence>
<dbReference type="EMBL" id="JBCNJP010009041">
    <property type="protein sequence ID" value="KAK9048985.1"/>
    <property type="molecule type" value="Genomic_DNA"/>
</dbReference>
<dbReference type="SUPFAM" id="SSF56219">
    <property type="entry name" value="DNase I-like"/>
    <property type="match status" value="1"/>
</dbReference>
<dbReference type="Proteomes" id="UP001408789">
    <property type="component" value="Unassembled WGS sequence"/>
</dbReference>
<accession>A0AAP0C480</accession>
<dbReference type="PANTHER" id="PTHR33710">
    <property type="entry name" value="BNAC02G09200D PROTEIN"/>
    <property type="match status" value="1"/>
</dbReference>
<proteinExistence type="predicted"/>
<keyword evidence="2" id="KW-1185">Reference proteome</keyword>
<reference evidence="1 2" key="1">
    <citation type="submission" date="2024-04" db="EMBL/GenBank/DDBJ databases">
        <title>The reference genome of an endangered Asteraceae, Deinandra increscens subsp. villosa, native to the Central Coast of California.</title>
        <authorList>
            <person name="Guilliams M."/>
            <person name="Hasenstab-Lehman K."/>
            <person name="Meyer R."/>
            <person name="Mcevoy S."/>
        </authorList>
    </citation>
    <scope>NUCLEOTIDE SEQUENCE [LARGE SCALE GENOMIC DNA]</scope>
    <source>
        <tissue evidence="1">Leaf</tissue>
    </source>
</reference>
<comment type="caution">
    <text evidence="1">The sequence shown here is derived from an EMBL/GenBank/DDBJ whole genome shotgun (WGS) entry which is preliminary data.</text>
</comment>
<dbReference type="AlphaFoldDB" id="A0AAP0C480"/>
<evidence type="ECO:0000313" key="2">
    <source>
        <dbReference type="Proteomes" id="UP001408789"/>
    </source>
</evidence>
<dbReference type="Gene3D" id="3.60.10.10">
    <property type="entry name" value="Endonuclease/exonuclease/phosphatase"/>
    <property type="match status" value="1"/>
</dbReference>
<dbReference type="InterPro" id="IPR036691">
    <property type="entry name" value="Endo/exonu/phosph_ase_sf"/>
</dbReference>
<feature type="non-terminal residue" evidence="1">
    <location>
        <position position="199"/>
    </location>
</feature>
<dbReference type="PANTHER" id="PTHR33710:SF64">
    <property type="entry name" value="ENDONUCLEASE_EXONUCLEASE_PHOSPHATASE DOMAIN-CONTAINING PROTEIN"/>
    <property type="match status" value="1"/>
</dbReference>
<gene>
    <name evidence="1" type="ORF">SSX86_032048</name>
</gene>
<name>A0AAP0C480_9ASTR</name>
<sequence length="199" mass="22727">MWIIMGDFNAVRFANERFNSEFNSSEAADFNRFISDGGLIDLHMGGRRFTFLSSSGDSLSKLDRILVCNSYLNKWPNSSIQALPRLWSDHCPVLLKSIGVDFGPRPFKCFNSWLLIDGFELIVQNAAAMPTGNDRPDKKFLSKLKNIKEAIKLWNHNRLDSNARRQASLQSEIDALELQAESRVLSDSEKSNRLLWKKE</sequence>